<reference evidence="2" key="1">
    <citation type="submission" date="2021-11" db="EMBL/GenBank/DDBJ databases">
        <title>WGS analysis for carbapenemase-producing Enterobacterales outbreak in a University Hospital, Japan.</title>
        <authorList>
            <person name="Tukada M."/>
            <person name="Miyazaki T."/>
            <person name="Aoki K."/>
            <person name="Yoshizawa S."/>
            <person name="Ishii Y."/>
            <person name="Tateda K."/>
        </authorList>
    </citation>
    <scope>NUCLEOTIDE SEQUENCE</scope>
    <source>
        <strain evidence="2">TUM16652</strain>
    </source>
</reference>
<dbReference type="SUPFAM" id="SSF52540">
    <property type="entry name" value="P-loop containing nucleoside triphosphate hydrolases"/>
    <property type="match status" value="1"/>
</dbReference>
<dbReference type="PANTHER" id="PTHR43581">
    <property type="entry name" value="ATP/GTP PHOSPHATASE"/>
    <property type="match status" value="1"/>
</dbReference>
<organism evidence="2 3">
    <name type="scientific">Enterobacter cloacae</name>
    <dbReference type="NCBI Taxonomy" id="550"/>
    <lineage>
        <taxon>Bacteria</taxon>
        <taxon>Pseudomonadati</taxon>
        <taxon>Pseudomonadota</taxon>
        <taxon>Gammaproteobacteria</taxon>
        <taxon>Enterobacterales</taxon>
        <taxon>Enterobacteriaceae</taxon>
        <taxon>Enterobacter</taxon>
        <taxon>Enterobacter cloacae complex</taxon>
    </lineage>
</organism>
<accession>A0ABD0BUW2</accession>
<evidence type="ECO:0000313" key="3">
    <source>
        <dbReference type="Proteomes" id="UP001050241"/>
    </source>
</evidence>
<name>A0ABD0BUW2_ENTCL</name>
<dbReference type="Pfam" id="PF13175">
    <property type="entry name" value="AAA_15"/>
    <property type="match status" value="1"/>
</dbReference>
<gene>
    <name evidence="2" type="ORF">TUM16652_38730</name>
</gene>
<protein>
    <recommendedName>
        <fullName evidence="1">Endonuclease GajA/Old nuclease/RecF-like AAA domain-containing protein</fullName>
    </recommendedName>
</protein>
<dbReference type="AlphaFoldDB" id="A0ABD0BUW2"/>
<proteinExistence type="predicted"/>
<dbReference type="InterPro" id="IPR041685">
    <property type="entry name" value="AAA_GajA/Old/RecF-like"/>
</dbReference>
<evidence type="ECO:0000313" key="2">
    <source>
        <dbReference type="EMBL" id="GJJ85173.1"/>
    </source>
</evidence>
<dbReference type="Gene3D" id="3.40.50.300">
    <property type="entry name" value="P-loop containing nucleotide triphosphate hydrolases"/>
    <property type="match status" value="1"/>
</dbReference>
<evidence type="ECO:0000259" key="1">
    <source>
        <dbReference type="Pfam" id="PF13175"/>
    </source>
</evidence>
<dbReference type="RefSeq" id="WP_032705159.1">
    <property type="nucleotide sequence ID" value="NZ_BQFY01000027.1"/>
</dbReference>
<dbReference type="PANTHER" id="PTHR43581:SF4">
    <property type="entry name" value="ATP_GTP PHOSPHATASE"/>
    <property type="match status" value="1"/>
</dbReference>
<dbReference type="EMBL" id="BQFY01000027">
    <property type="protein sequence ID" value="GJJ85173.1"/>
    <property type="molecule type" value="Genomic_DNA"/>
</dbReference>
<dbReference type="Proteomes" id="UP001050241">
    <property type="component" value="Unassembled WGS sequence"/>
</dbReference>
<comment type="caution">
    <text evidence="2">The sequence shown here is derived from an EMBL/GenBank/DDBJ whole genome shotgun (WGS) entry which is preliminary data.</text>
</comment>
<dbReference type="InterPro" id="IPR051396">
    <property type="entry name" value="Bact_Antivir_Def_Nuclease"/>
</dbReference>
<dbReference type="InterPro" id="IPR027417">
    <property type="entry name" value="P-loop_NTPase"/>
</dbReference>
<sequence length="81" mass="9137">MYISEIQIENFRLFDSAEKAFVLSLNPGLTALVGENDAGKTAVIDALRLVLGTRDQEMLRIDMLIMHHWGEAKSRTSPFRS</sequence>
<feature type="domain" description="Endonuclease GajA/Old nuclease/RecF-like AAA" evidence="1">
    <location>
        <begin position="1"/>
        <end position="54"/>
    </location>
</feature>